<sequence>MAVIIPPPPPLHSILVSLQPPEFLPPPHQDHTTISRSELDKWRESMTRAIHQTKELLELGSSEGKELEEVEKISLAEGLARWETRNLFGEQELEGWILPAEVTEQINELLSTKLPPPSLESLKPIFSSSAPAQISMSSFRPLSKPIISDEVAPEREKWKQRAGWGCWNILRRAIEGLDPAQPPPFPLLLPPLLTLMDDPDPIFRLRAQWAFYSLLEKTKKASLSGSSDIKRGWGGKWLVQTGIGALFFKSLNTSLHLPSPSSLPQTLTNHLALTELLYPMNSQAKTDALDELIERGLVGTWIYRTGGEEGEGAREIATWLRGGELVRVLGDLGTVRVLGIILPSLLLPLGTLSPTSPRSTVFLSDLLQAISVFLVATLKVAPKRVAAWRGKVFNGLGRLWVAVVENEKIGGELTSTALSLKQQISQILGLLAQSYPAFLDEVKAVASLDPSIFEGFVESIPDTRLDVENKRNPPKCV</sequence>
<organism evidence="2">
    <name type="scientific">Phaffia rhodozyma</name>
    <name type="common">Yeast</name>
    <name type="synonym">Xanthophyllomyces dendrorhous</name>
    <dbReference type="NCBI Taxonomy" id="264483"/>
    <lineage>
        <taxon>Eukaryota</taxon>
        <taxon>Fungi</taxon>
        <taxon>Dikarya</taxon>
        <taxon>Basidiomycota</taxon>
        <taxon>Agaricomycotina</taxon>
        <taxon>Tremellomycetes</taxon>
        <taxon>Cystofilobasidiales</taxon>
        <taxon>Mrakiaceae</taxon>
        <taxon>Phaffia</taxon>
    </lineage>
</organism>
<proteinExistence type="inferred from homology"/>
<evidence type="ECO:0000256" key="1">
    <source>
        <dbReference type="ARBA" id="ARBA00034736"/>
    </source>
</evidence>
<dbReference type="InterPro" id="IPR018870">
    <property type="entry name" value="Tti2"/>
</dbReference>
<protein>
    <submittedName>
        <fullName evidence="2">Uncharacterized protein</fullName>
    </submittedName>
</protein>
<name>A0A0F7SU96_PHARH</name>
<reference evidence="2" key="1">
    <citation type="submission" date="2014-08" db="EMBL/GenBank/DDBJ databases">
        <authorList>
            <person name="Sharma Rahul"/>
            <person name="Thines Marco"/>
        </authorList>
    </citation>
    <scope>NUCLEOTIDE SEQUENCE</scope>
</reference>
<accession>A0A0F7SU96</accession>
<dbReference type="GO" id="GO:0110078">
    <property type="term" value="C:TTT Hsp90 cochaperone complex"/>
    <property type="evidence" value="ECO:0007669"/>
    <property type="project" value="InterPro"/>
</dbReference>
<dbReference type="Pfam" id="PF10521">
    <property type="entry name" value="Tti2"/>
    <property type="match status" value="1"/>
</dbReference>
<dbReference type="AlphaFoldDB" id="A0A0F7SU96"/>
<evidence type="ECO:0000313" key="2">
    <source>
        <dbReference type="EMBL" id="CED84105.1"/>
    </source>
</evidence>
<comment type="similarity">
    <text evidence="1">Belongs to the TTI2 family.</text>
</comment>
<dbReference type="EMBL" id="LN483157">
    <property type="protein sequence ID" value="CED84105.1"/>
    <property type="molecule type" value="Genomic_DNA"/>
</dbReference>